<protein>
    <submittedName>
        <fullName evidence="5">Chitinase</fullName>
        <ecNumber evidence="5">3.2.1.14</ecNumber>
    </submittedName>
</protein>
<dbReference type="EMBL" id="JACJID010000002">
    <property type="protein sequence ID" value="MBA8925416.1"/>
    <property type="molecule type" value="Genomic_DNA"/>
</dbReference>
<dbReference type="SMART" id="SM00495">
    <property type="entry name" value="ChtBD3"/>
    <property type="match status" value="2"/>
</dbReference>
<keyword evidence="6" id="KW-1185">Reference proteome</keyword>
<dbReference type="CDD" id="cd12215">
    <property type="entry name" value="ChiC_BD"/>
    <property type="match status" value="2"/>
</dbReference>
<evidence type="ECO:0000259" key="4">
    <source>
        <dbReference type="SMART" id="SM00495"/>
    </source>
</evidence>
<dbReference type="PANTHER" id="PTHR42976">
    <property type="entry name" value="BIFUNCTIONAL CHITINASE/LYSOZYME-RELATED"/>
    <property type="match status" value="1"/>
</dbReference>
<dbReference type="RefSeq" id="WP_318296216.1">
    <property type="nucleotide sequence ID" value="NZ_BAAABQ010000084.1"/>
</dbReference>
<comment type="caution">
    <text evidence="5">The sequence shown here is derived from an EMBL/GenBank/DDBJ whole genome shotgun (WGS) entry which is preliminary data.</text>
</comment>
<reference evidence="5 6" key="1">
    <citation type="submission" date="2020-08" db="EMBL/GenBank/DDBJ databases">
        <title>Genomic Encyclopedia of Archaeal and Bacterial Type Strains, Phase II (KMG-II): from individual species to whole genera.</title>
        <authorList>
            <person name="Goeker M."/>
        </authorList>
    </citation>
    <scope>NUCLEOTIDE SEQUENCE [LARGE SCALE GENOMIC DNA]</scope>
    <source>
        <strain evidence="5 6">DSM 43850</strain>
    </source>
</reference>
<evidence type="ECO:0000256" key="3">
    <source>
        <dbReference type="SAM" id="SignalP"/>
    </source>
</evidence>
<organism evidence="5 6">
    <name type="scientific">Kutzneria viridogrisea</name>
    <dbReference type="NCBI Taxonomy" id="47990"/>
    <lineage>
        <taxon>Bacteria</taxon>
        <taxon>Bacillati</taxon>
        <taxon>Actinomycetota</taxon>
        <taxon>Actinomycetes</taxon>
        <taxon>Pseudonocardiales</taxon>
        <taxon>Pseudonocardiaceae</taxon>
        <taxon>Kutzneria</taxon>
    </lineage>
</organism>
<evidence type="ECO:0000256" key="1">
    <source>
        <dbReference type="ARBA" id="ARBA00022801"/>
    </source>
</evidence>
<dbReference type="InterPro" id="IPR017853">
    <property type="entry name" value="GH"/>
</dbReference>
<sequence>MQRARLAAAALAAIAVTGGVAAVATTAANAEPGSAAAPAALSSNWYASAPYLMPQSNNPPDPTVVMAATGQKAFQLAFILAPNGGGCSPTWDGTSAVSSDTTVAGVIGKIRGAGGDVSVSVGGYGGTKLGQTCGTPAATADAYQQVIDKYSLKAIDFDLEEPEYENDAAMNNELGAAQILQRNNPGLFLSVTMPGTSAGTGWFGTQLLDKAKSLGFTPNNFSIMPFDGGFNGGASQVSALEGLHGLLMSHLGMDSTTAYAHEGFSGMNGKSDAAEMFYQADFQTVLDYATSHGLGRFTYWSVNRDRACGSSTDNGICSNVSQNDWDFTKFTAKFAGATPPSSSTTTTPPTTTTTPPPGGNCSAAAWNSATAYSGSAVVSYNGHSYTAKWWTQGETPGSASVWTDNGACNGGGTTTTTPPQGGNCPTPWNSGTAYSGGALVSYNGHKWTAKWWTQGETPGSNSQNVWTDNGSC</sequence>
<name>A0ABR6BFD8_9PSEU</name>
<dbReference type="Proteomes" id="UP000517916">
    <property type="component" value="Unassembled WGS sequence"/>
</dbReference>
<dbReference type="SUPFAM" id="SSF51445">
    <property type="entry name" value="(Trans)glycosidases"/>
    <property type="match status" value="1"/>
</dbReference>
<dbReference type="GO" id="GO:0008843">
    <property type="term" value="F:endochitinase activity"/>
    <property type="evidence" value="ECO:0007669"/>
    <property type="project" value="UniProtKB-EC"/>
</dbReference>
<dbReference type="CDD" id="cd06543">
    <property type="entry name" value="GH18_PF-ChiA-like"/>
    <property type="match status" value="1"/>
</dbReference>
<dbReference type="EC" id="3.2.1.14" evidence="5"/>
<dbReference type="Pfam" id="PF02839">
    <property type="entry name" value="CBM_5_12"/>
    <property type="match status" value="2"/>
</dbReference>
<feature type="compositionally biased region" description="Low complexity" evidence="2">
    <location>
        <begin position="338"/>
        <end position="353"/>
    </location>
</feature>
<proteinExistence type="predicted"/>
<feature type="signal peptide" evidence="3">
    <location>
        <begin position="1"/>
        <end position="21"/>
    </location>
</feature>
<gene>
    <name evidence="5" type="ORF">BC739_002615</name>
</gene>
<dbReference type="InterPro" id="IPR052750">
    <property type="entry name" value="GH18_Chitinase"/>
</dbReference>
<feature type="region of interest" description="Disordered" evidence="2">
    <location>
        <begin position="337"/>
        <end position="360"/>
    </location>
</feature>
<evidence type="ECO:0000256" key="2">
    <source>
        <dbReference type="SAM" id="MobiDB-lite"/>
    </source>
</evidence>
<feature type="domain" description="Chitin-binding type-3" evidence="4">
    <location>
        <begin position="425"/>
        <end position="469"/>
    </location>
</feature>
<feature type="domain" description="Chitin-binding type-3" evidence="4">
    <location>
        <begin position="363"/>
        <end position="405"/>
    </location>
</feature>
<evidence type="ECO:0000313" key="6">
    <source>
        <dbReference type="Proteomes" id="UP000517916"/>
    </source>
</evidence>
<dbReference type="PANTHER" id="PTHR42976:SF1">
    <property type="entry name" value="GH18 DOMAIN-CONTAINING PROTEIN-RELATED"/>
    <property type="match status" value="1"/>
</dbReference>
<dbReference type="Gene3D" id="3.20.20.80">
    <property type="entry name" value="Glycosidases"/>
    <property type="match status" value="1"/>
</dbReference>
<keyword evidence="5" id="KW-0326">Glycosidase</keyword>
<dbReference type="InterPro" id="IPR036573">
    <property type="entry name" value="CBM_sf_5/12"/>
</dbReference>
<accession>A0ABR6BFD8</accession>
<dbReference type="Gene3D" id="2.10.10.20">
    <property type="entry name" value="Carbohydrate-binding module superfamily 5/12"/>
    <property type="match status" value="2"/>
</dbReference>
<dbReference type="SUPFAM" id="SSF51055">
    <property type="entry name" value="Carbohydrate binding domain"/>
    <property type="match status" value="2"/>
</dbReference>
<evidence type="ECO:0000313" key="5">
    <source>
        <dbReference type="EMBL" id="MBA8925416.1"/>
    </source>
</evidence>
<keyword evidence="1 5" id="KW-0378">Hydrolase</keyword>
<keyword evidence="3" id="KW-0732">Signal</keyword>
<dbReference type="InterPro" id="IPR003610">
    <property type="entry name" value="CBM5/12"/>
</dbReference>
<feature type="chain" id="PRO_5046113065" evidence="3">
    <location>
        <begin position="22"/>
        <end position="472"/>
    </location>
</feature>